<dbReference type="GO" id="GO:0000793">
    <property type="term" value="C:condensed chromosome"/>
    <property type="evidence" value="ECO:0007669"/>
    <property type="project" value="TreeGrafter"/>
</dbReference>
<dbReference type="RefSeq" id="WP_057871070.1">
    <property type="nucleotide sequence ID" value="NZ_AZGB01000009.1"/>
</dbReference>
<evidence type="ECO:0000313" key="3">
    <source>
        <dbReference type="Proteomes" id="UP000051451"/>
    </source>
</evidence>
<dbReference type="GeneID" id="98318329"/>
<evidence type="ECO:0000256" key="1">
    <source>
        <dbReference type="SAM" id="Coils"/>
    </source>
</evidence>
<proteinExistence type="predicted"/>
<gene>
    <name evidence="2" type="ORF">FC89_GL000269</name>
</gene>
<evidence type="ECO:0008006" key="4">
    <source>
        <dbReference type="Google" id="ProtNLM"/>
    </source>
</evidence>
<dbReference type="GO" id="GO:0000796">
    <property type="term" value="C:condensin complex"/>
    <property type="evidence" value="ECO:0007669"/>
    <property type="project" value="TreeGrafter"/>
</dbReference>
<dbReference type="PANTHER" id="PTHR43941:SF1">
    <property type="entry name" value="STRUCTURAL MAINTENANCE OF CHROMOSOMES PROTEIN 2"/>
    <property type="match status" value="1"/>
</dbReference>
<dbReference type="Gene3D" id="1.10.287.1490">
    <property type="match status" value="2"/>
</dbReference>
<protein>
    <recommendedName>
        <fullName evidence="4">Peptidase S74 domain-containing protein</fullName>
    </recommendedName>
</protein>
<dbReference type="Proteomes" id="UP000051451">
    <property type="component" value="Unassembled WGS sequence"/>
</dbReference>
<dbReference type="EMBL" id="AZGB01000009">
    <property type="protein sequence ID" value="KRM06960.1"/>
    <property type="molecule type" value="Genomic_DNA"/>
</dbReference>
<sequence>MITQSDAALAAWRATERTLDAKVVITDSNGKSTEYGTADITSIGYDSGAWTGDTFSIGSTYENNITVAFAHLVEGLKQGFKVTAKIGIKLPDGTYEYAPLGIFIISDEITMDRNNDATTVKAYDQMCVMQGTYTSKLTYPAKVVDVIAEIANMAGVALNTDDIARLPVLQDLPSSITGQSYCTAIGWIAQFYGGFATFDRDGKLTIRQVTDASYTLDPSQYLQAGLTKNEATYQIGGIQCQVTTTTKDSTGESSENTTTLQAGSTAGSQIQITNNLMTQDRLDAVWNSIKDITFYPYSLTWFGNPAVEAGDWLTLQDTKGNKFNVPNNSYTMTFDGSLSATSKADQTSTSSSSYSYSGTLSQVVKQLAGRQGATGNYIYGTDITVAPANAKIGDLWYKQNGNKVEMWLYEKQPNGTGKWIKKVDDLTGTEISEKVNTAMSDANVAKQNANNAVETGNQALAKAQTGIDTANAAADKASDASVDANKAINDSASAIAQAQQAANDASTVIDQAQQIANSLTTLQNTVSDNSSAISKAQKDINTAQSNISQAQTDLATAKKDITTNANAIKDANGNISLLQTSASKFQNSITDVQGDISILQQDSTSFKSEIGSLQADNGTNKQNISILQNTVNGFNSTVAQVQQQVNDSAVGTNLLLGTGTSYTANNSGGATNVNNPMYVLASDLKVNDKITVSFDAVATANAPIQIYKRSDHSGDGIWDVLGTVNVTTKVQHYSFQYTMAHNWNKVDYLGFRLDSVKTIVTISHMKLELGSHATPWCLNPNEQATVTQISTLSNTVDGLSSTVSKKANQSDLNLTSTQLSNLSNTVNGLSSTVASKANNSDLQSTETKVSNLQNTINGLDTTVSSVQSTANQTKTDVTTLKQQASGFQANITSLQQTKADQSWTTNQINATSNSLKVTIADIQGQVNDSAVGTNLLLGTGTSYTANNSGGATNVNNPMYVLASDLKVNDKITVSFDAVATANAPIQIYKRSDHSGDGIWDVLGTVNVTTKVQHYSFQYTMAHNWNKVDYLGFRLDSVKTIVTISHMKLELGSHATPWCLNPNEQATVTQISTLSNTIDGLSATVSKKVDTTTFTSYQTQTATAIADKVSSSTFNSYKTQTDSAIQSKVSSADYNTKVTQLSNMINSKVSQSDWTNSAVGENLVPNSNADTSGLPYGYNSVIGKHSFYNGGKSYLSIIHNTSSTAEKTSGGQRFFITAGQTYTLSFKAFNNGLLSSTDVWLLGRPNSNTTDDYTVAQQLVTSVKFSTSGIQYYKTTFTVKLGIENAYLRFDNNGTTANGSSADLYFNEVKIEKGEIATPWCPAASEIANYSQIQQLSDNINLRVQKNDVINQINVSSESILIAGNKVHITGQTTIDNAVIKSAMIDSLSADKITAGTLNAANVNIVNMNANNISTGTLTADRISGGTLTGVSFHQSSNNNQTWIDNNGIHNYDNSNESVWIKNGLISVAGGIGNNIYLGGYNASMILADNNTKQGNLVIDSNYGIALWSDYDLTTLGGKGTRYGGIDFDKNYGMSITSEYAINFLCTENGSTKASLGLMDGSLIVNAAITTFYGSTGVTGDLSVTGSKNAIVETSAGWARINAYETAEYYFGDIGETQTGSGCEAKIMMDSLFLETVNTSVGYQVFITPYSNAKIWVDERNLDNFVVKSDTPNAKFSYEIKAKRKGYENVRLEIDKDFRKEAA</sequence>
<accession>A0A0R1VMD9</accession>
<dbReference type="GO" id="GO:0003682">
    <property type="term" value="F:chromatin binding"/>
    <property type="evidence" value="ECO:0007669"/>
    <property type="project" value="TreeGrafter"/>
</dbReference>
<feature type="coiled-coil region" evidence="1">
    <location>
        <begin position="495"/>
        <end position="560"/>
    </location>
</feature>
<evidence type="ECO:0000313" key="2">
    <source>
        <dbReference type="EMBL" id="KRM06960.1"/>
    </source>
</evidence>
<dbReference type="STRING" id="1423750.FC89_GL000269"/>
<comment type="caution">
    <text evidence="2">The sequence shown here is derived from an EMBL/GenBank/DDBJ whole genome shotgun (WGS) entry which is preliminary data.</text>
</comment>
<name>A0A0R1VMD9_9LACO</name>
<keyword evidence="1" id="KW-0175">Coiled coil</keyword>
<dbReference type="OrthoDB" id="2249783at2"/>
<dbReference type="InterPro" id="IPR008979">
    <property type="entry name" value="Galactose-bd-like_sf"/>
</dbReference>
<dbReference type="SUPFAM" id="SSF49785">
    <property type="entry name" value="Galactose-binding domain-like"/>
    <property type="match status" value="2"/>
</dbReference>
<dbReference type="GO" id="GO:0000785">
    <property type="term" value="C:chromatin"/>
    <property type="evidence" value="ECO:0007669"/>
    <property type="project" value="TreeGrafter"/>
</dbReference>
<dbReference type="PATRIC" id="fig|1423750.3.peg.275"/>
<keyword evidence="3" id="KW-1185">Reference proteome</keyword>
<dbReference type="PANTHER" id="PTHR43941">
    <property type="entry name" value="STRUCTURAL MAINTENANCE OF CHROMOSOMES PROTEIN 2"/>
    <property type="match status" value="1"/>
</dbReference>
<reference evidence="2 3" key="1">
    <citation type="journal article" date="2015" name="Genome Announc.">
        <title>Expanding the biotechnology potential of lactobacilli through comparative genomics of 213 strains and associated genera.</title>
        <authorList>
            <person name="Sun Z."/>
            <person name="Harris H.M."/>
            <person name="McCann A."/>
            <person name="Guo C."/>
            <person name="Argimon S."/>
            <person name="Zhang W."/>
            <person name="Yang X."/>
            <person name="Jeffery I.B."/>
            <person name="Cooney J.C."/>
            <person name="Kagawa T.F."/>
            <person name="Liu W."/>
            <person name="Song Y."/>
            <person name="Salvetti E."/>
            <person name="Wrobel A."/>
            <person name="Rasinkangas P."/>
            <person name="Parkhill J."/>
            <person name="Rea M.C."/>
            <person name="O'Sullivan O."/>
            <person name="Ritari J."/>
            <person name="Douillard F.P."/>
            <person name="Paul Ross R."/>
            <person name="Yang R."/>
            <person name="Briner A.E."/>
            <person name="Felis G.E."/>
            <person name="de Vos W.M."/>
            <person name="Barrangou R."/>
            <person name="Klaenhammer T.R."/>
            <person name="Caufield P.W."/>
            <person name="Cui Y."/>
            <person name="Zhang H."/>
            <person name="O'Toole P.W."/>
        </authorList>
    </citation>
    <scope>NUCLEOTIDE SEQUENCE [LARGE SCALE GENOMIC DNA]</scope>
    <source>
        <strain evidence="2 3">DSM 18630</strain>
    </source>
</reference>
<organism evidence="2 3">
    <name type="scientific">Liquorilactobacillus ghanensis DSM 18630</name>
    <dbReference type="NCBI Taxonomy" id="1423750"/>
    <lineage>
        <taxon>Bacteria</taxon>
        <taxon>Bacillati</taxon>
        <taxon>Bacillota</taxon>
        <taxon>Bacilli</taxon>
        <taxon>Lactobacillales</taxon>
        <taxon>Lactobacillaceae</taxon>
        <taxon>Liquorilactobacillus</taxon>
    </lineage>
</organism>